<dbReference type="PANTHER" id="PTHR37298:SF1">
    <property type="entry name" value="UPF0111 PROTEIN YKAA"/>
    <property type="match status" value="1"/>
</dbReference>
<evidence type="ECO:0000313" key="3">
    <source>
        <dbReference type="Proteomes" id="UP000313066"/>
    </source>
</evidence>
<dbReference type="PANTHER" id="PTHR37298">
    <property type="entry name" value="UPF0111 PROTEIN YKAA"/>
    <property type="match status" value="1"/>
</dbReference>
<evidence type="ECO:0000313" key="2">
    <source>
        <dbReference type="EMBL" id="KAB8181153.1"/>
    </source>
</evidence>
<dbReference type="AlphaFoldDB" id="A0A5N6BM58"/>
<reference evidence="2 3" key="1">
    <citation type="submission" date="2019-10" db="EMBL/GenBank/DDBJ databases">
        <title>Nonomuraea sp. nov., isolated from Phyllanthus amarus.</title>
        <authorList>
            <person name="Klykleung N."/>
            <person name="Tanasupawat S."/>
        </authorList>
    </citation>
    <scope>NUCLEOTIDE SEQUENCE [LARGE SCALE GENOMIC DNA]</scope>
    <source>
        <strain evidence="2 3">CR1-09</strain>
    </source>
</reference>
<accession>A0A5N6BM58</accession>
<sequence length="251" mass="26944">MAGSGEHGNGVAGHAAVVAGAGLPRGADAQAAVTGVRGRARRFSRAWDDLRGRSARRVVDLVRGQIAVARDGAGLARATATGATDRPAARARMTEVEHEGDAARGELVETLRRVLATPIDREDLFRLSRSIDDVLDHLRDYVRETDLFGPEDLGFAVEPLQAVIDGLAELDAAVLKMLDDPGSVTVAVLATRKCCNRLRQLCQARLAELFSGPLRMETLRERELLGRLDAVGRRLGEAADALADAMLKRSH</sequence>
<dbReference type="InterPro" id="IPR038078">
    <property type="entry name" value="PhoU-like_sf"/>
</dbReference>
<evidence type="ECO:0000256" key="1">
    <source>
        <dbReference type="ARBA" id="ARBA00008591"/>
    </source>
</evidence>
<keyword evidence="3" id="KW-1185">Reference proteome</keyword>
<gene>
    <name evidence="2" type="ORF">FH610_029515</name>
</gene>
<proteinExistence type="inferred from homology"/>
<dbReference type="Gene3D" id="1.20.58.220">
    <property type="entry name" value="Phosphate transport system protein phou homolog 2, domain 2"/>
    <property type="match status" value="1"/>
</dbReference>
<dbReference type="InterPro" id="IPR018445">
    <property type="entry name" value="Put_Phosphate_transp_reg"/>
</dbReference>
<organism evidence="2 3">
    <name type="scientific">Microbispora catharanthi</name>
    <dbReference type="NCBI Taxonomy" id="1712871"/>
    <lineage>
        <taxon>Bacteria</taxon>
        <taxon>Bacillati</taxon>
        <taxon>Actinomycetota</taxon>
        <taxon>Actinomycetes</taxon>
        <taxon>Streptosporangiales</taxon>
        <taxon>Streptosporangiaceae</taxon>
        <taxon>Microbispora</taxon>
    </lineage>
</organism>
<protein>
    <submittedName>
        <fullName evidence="2">DUF47 family protein</fullName>
    </submittedName>
</protein>
<name>A0A5N6BM58_9ACTN</name>
<comment type="similarity">
    <text evidence="1">Belongs to the UPF0111 family.</text>
</comment>
<dbReference type="EMBL" id="VDMA02000018">
    <property type="protein sequence ID" value="KAB8181153.1"/>
    <property type="molecule type" value="Genomic_DNA"/>
</dbReference>
<dbReference type="Proteomes" id="UP000313066">
    <property type="component" value="Unassembled WGS sequence"/>
</dbReference>
<dbReference type="InterPro" id="IPR052912">
    <property type="entry name" value="UPF0111_domain"/>
</dbReference>
<comment type="caution">
    <text evidence="2">The sequence shown here is derived from an EMBL/GenBank/DDBJ whole genome shotgun (WGS) entry which is preliminary data.</text>
</comment>
<dbReference type="Pfam" id="PF01865">
    <property type="entry name" value="PhoU_div"/>
    <property type="match status" value="1"/>
</dbReference>